<dbReference type="EMBL" id="DS028096">
    <property type="protein sequence ID" value="KMP06676.1"/>
    <property type="molecule type" value="Genomic_DNA"/>
</dbReference>
<gene>
    <name evidence="1" type="ORF">CIRG_06357</name>
</gene>
<proteinExistence type="predicted"/>
<dbReference type="AlphaFoldDB" id="A0A0J6YD90"/>
<sequence>MPLFRPTLPSNVLLSLKDLFRFHLIPGLSLALCGPFLEHGPSLMARLRRGTTSPLRTQTSWGYHRFQRSSGTRGGHVANILTRQVGQIKAEVYAHLLTIRLSRRYRLCNRKFSNSGQRNKRRQSRRCFLNG</sequence>
<protein>
    <submittedName>
        <fullName evidence="1">Uncharacterized protein</fullName>
    </submittedName>
</protein>
<accession>A0A0J6YD90</accession>
<reference evidence="2" key="1">
    <citation type="journal article" date="2010" name="Genome Res.">
        <title>Population genomic sequencing of Coccidioides fungi reveals recent hybridization and transposon control.</title>
        <authorList>
            <person name="Neafsey D.E."/>
            <person name="Barker B.M."/>
            <person name="Sharpton T.J."/>
            <person name="Stajich J.E."/>
            <person name="Park D.J."/>
            <person name="Whiston E."/>
            <person name="Hung C.-Y."/>
            <person name="McMahan C."/>
            <person name="White J."/>
            <person name="Sykes S."/>
            <person name="Heiman D."/>
            <person name="Young S."/>
            <person name="Zeng Q."/>
            <person name="Abouelleil A."/>
            <person name="Aftuck L."/>
            <person name="Bessette D."/>
            <person name="Brown A."/>
            <person name="FitzGerald M."/>
            <person name="Lui A."/>
            <person name="Macdonald J.P."/>
            <person name="Priest M."/>
            <person name="Orbach M.J."/>
            <person name="Galgiani J.N."/>
            <person name="Kirkland T.N."/>
            <person name="Cole G.T."/>
            <person name="Birren B.W."/>
            <person name="Henn M.R."/>
            <person name="Taylor J.W."/>
            <person name="Rounsley S.D."/>
        </authorList>
    </citation>
    <scope>NUCLEOTIDE SEQUENCE [LARGE SCALE GENOMIC DNA]</scope>
    <source>
        <strain evidence="2">RMSCC 2394</strain>
    </source>
</reference>
<dbReference type="Proteomes" id="UP000054565">
    <property type="component" value="Unassembled WGS sequence"/>
</dbReference>
<name>A0A0J6YD90_COCIT</name>
<evidence type="ECO:0000313" key="1">
    <source>
        <dbReference type="EMBL" id="KMP06676.1"/>
    </source>
</evidence>
<evidence type="ECO:0000313" key="2">
    <source>
        <dbReference type="Proteomes" id="UP000054565"/>
    </source>
</evidence>
<organism evidence="1 2">
    <name type="scientific">Coccidioides immitis RMSCC 2394</name>
    <dbReference type="NCBI Taxonomy" id="404692"/>
    <lineage>
        <taxon>Eukaryota</taxon>
        <taxon>Fungi</taxon>
        <taxon>Dikarya</taxon>
        <taxon>Ascomycota</taxon>
        <taxon>Pezizomycotina</taxon>
        <taxon>Eurotiomycetes</taxon>
        <taxon>Eurotiomycetidae</taxon>
        <taxon>Onygenales</taxon>
        <taxon>Onygenaceae</taxon>
        <taxon>Coccidioides</taxon>
    </lineage>
</organism>